<name>A0ABQ9XYJ0_9EUKA</name>
<reference evidence="1 2" key="1">
    <citation type="journal article" date="2022" name="bioRxiv">
        <title>Genomics of Preaxostyla Flagellates Illuminates Evolutionary Transitions and the Path Towards Mitochondrial Loss.</title>
        <authorList>
            <person name="Novak L.V.F."/>
            <person name="Treitli S.C."/>
            <person name="Pyrih J."/>
            <person name="Halakuc P."/>
            <person name="Pipaliya S.V."/>
            <person name="Vacek V."/>
            <person name="Brzon O."/>
            <person name="Soukal P."/>
            <person name="Eme L."/>
            <person name="Dacks J.B."/>
            <person name="Karnkowska A."/>
            <person name="Elias M."/>
            <person name="Hampl V."/>
        </authorList>
    </citation>
    <scope>NUCLEOTIDE SEQUENCE [LARGE SCALE GENOMIC DNA]</scope>
    <source>
        <strain evidence="1">NAU3</strain>
        <tissue evidence="1">Gut</tissue>
    </source>
</reference>
<protein>
    <recommendedName>
        <fullName evidence="3">Transmembrane protein</fullName>
    </recommendedName>
</protein>
<dbReference type="EMBL" id="JARBJD010000054">
    <property type="protein sequence ID" value="KAK2956553.1"/>
    <property type="molecule type" value="Genomic_DNA"/>
</dbReference>
<proteinExistence type="predicted"/>
<dbReference type="SUPFAM" id="SSF51126">
    <property type="entry name" value="Pectin lyase-like"/>
    <property type="match status" value="1"/>
</dbReference>
<sequence>MAVLLLILPILHATYHLIGIQQSRFRKDFNRKDNNACGDESLDSQIFALNNNTILSSTISLRSQVLTLNGYNHTLLCAFSTQDNTNHVPTPSMSRKYDENLLQYMFTVSNSSFCVSYVKVIIDTGSTGVCSISGSTVRFSASSIVSNGIWSPFLVQKSDYEDDPSGSAIVLAFVSHITPSAFLPPLVDISHPKQSTQDLSSGVHECVSVTGISLILEDKSLSSGTGPLFTFGLAQQSRQVSVGHVLKMETAMISSMLVNMSSPSAPSRRHTEESLFGSNVNQKMVGCSVVSSVNHQRGTSMLDPNMGGSLHCQNSSFSSCITESNAEQEIVLKDHTQGDQFTSAAVTSPTVVFRLCTFNDMLSAADGDENGGAGIFLKLTSASLEVSQCSFHRCVASGKDNDGAAIIYTCSSSNKKPFKIEKSSFTECQSTGNHLTSTSAAFVSTNSQSTTVPDCFFRHCNATGRCATVYLLQTSAILSNCVFVECASLKSYGAAIGLRGMTSIQLNSIIFRKCSASVAGSSDLAYFTMSTTLLNSTSIQLCDSTSGSPNIFNADSTQKDGTLIPQVTKATFIATFKMTFEGEKCVVEIGTASAVSGSMGVLLGGANVPRLIHIPFGSSSSSSSSGTTEVTTGSQGLLPTLAGWQSYSLQSVAISGYDISPSVFAIVPTLIDTSTVSLKLSGYSVPIGESMMIVKNSAGSTFSIDLTFSSETELLGSSGVAASESGKLKFEEEYHVTSIAHHLQTILFSTPLSFTVPCPPAILSSFTPTTDNDWMTLVFSGSGLVADSYTLTLTEQNPSGTAHTKEVILSRTSDLSLDQWNITLFPSISADLKYGTKYNVSKMESSIAVQSVTLPSFVITTPTEPSRVLGITLERYSDSDKLAEFIVDGVAMVKDTTYTLIVNETGTNTQTSFDVRFSSTTTGTGSAVLFSSSSSSIQLKFDTDYTVTGVKDSAGQDVLFMSGLSFTTKQEPTRLVTFTSFHDAMVRN</sequence>
<evidence type="ECO:0008006" key="3">
    <source>
        <dbReference type="Google" id="ProtNLM"/>
    </source>
</evidence>
<accession>A0ABQ9XYJ0</accession>
<evidence type="ECO:0000313" key="1">
    <source>
        <dbReference type="EMBL" id="KAK2956553.1"/>
    </source>
</evidence>
<gene>
    <name evidence="1" type="ORF">BLNAU_8393</name>
</gene>
<keyword evidence="2" id="KW-1185">Reference proteome</keyword>
<comment type="caution">
    <text evidence="1">The sequence shown here is derived from an EMBL/GenBank/DDBJ whole genome shotgun (WGS) entry which is preliminary data.</text>
</comment>
<dbReference type="InterPro" id="IPR011050">
    <property type="entry name" value="Pectin_lyase_fold/virulence"/>
</dbReference>
<organism evidence="1 2">
    <name type="scientific">Blattamonas nauphoetae</name>
    <dbReference type="NCBI Taxonomy" id="2049346"/>
    <lineage>
        <taxon>Eukaryota</taxon>
        <taxon>Metamonada</taxon>
        <taxon>Preaxostyla</taxon>
        <taxon>Oxymonadida</taxon>
        <taxon>Blattamonas</taxon>
    </lineage>
</organism>
<dbReference type="Proteomes" id="UP001281761">
    <property type="component" value="Unassembled WGS sequence"/>
</dbReference>
<evidence type="ECO:0000313" key="2">
    <source>
        <dbReference type="Proteomes" id="UP001281761"/>
    </source>
</evidence>